<reference evidence="3" key="2">
    <citation type="submission" date="2015-01" db="EMBL/GenBank/DDBJ databases">
        <title>Evolutionary Origins and Diversification of the Mycorrhizal Mutualists.</title>
        <authorList>
            <consortium name="DOE Joint Genome Institute"/>
            <consortium name="Mycorrhizal Genomics Consortium"/>
            <person name="Kohler A."/>
            <person name="Kuo A."/>
            <person name="Nagy L.G."/>
            <person name="Floudas D."/>
            <person name="Copeland A."/>
            <person name="Barry K.W."/>
            <person name="Cichocki N."/>
            <person name="Veneault-Fourrey C."/>
            <person name="LaButti K."/>
            <person name="Lindquist E.A."/>
            <person name="Lipzen A."/>
            <person name="Lundell T."/>
            <person name="Morin E."/>
            <person name="Murat C."/>
            <person name="Riley R."/>
            <person name="Ohm R."/>
            <person name="Sun H."/>
            <person name="Tunlid A."/>
            <person name="Henrissat B."/>
            <person name="Grigoriev I.V."/>
            <person name="Hibbett D.S."/>
            <person name="Martin F."/>
        </authorList>
    </citation>
    <scope>NUCLEOTIDE SEQUENCE [LARGE SCALE GENOMIC DNA]</scope>
    <source>
        <strain evidence="3">F 1598</strain>
    </source>
</reference>
<evidence type="ECO:0000256" key="1">
    <source>
        <dbReference type="SAM" id="MobiDB-lite"/>
    </source>
</evidence>
<accession>A0A0C3FEM0</accession>
<feature type="compositionally biased region" description="Polar residues" evidence="1">
    <location>
        <begin position="162"/>
        <end position="184"/>
    </location>
</feature>
<feature type="compositionally biased region" description="Polar residues" evidence="1">
    <location>
        <begin position="131"/>
        <end position="144"/>
    </location>
</feature>
<evidence type="ECO:0000313" key="2">
    <source>
        <dbReference type="EMBL" id="KIM78311.1"/>
    </source>
</evidence>
<dbReference type="OrthoDB" id="3068886at2759"/>
<keyword evidence="3" id="KW-1185">Reference proteome</keyword>
<organism evidence="2 3">
    <name type="scientific">Piloderma croceum (strain F 1598)</name>
    <dbReference type="NCBI Taxonomy" id="765440"/>
    <lineage>
        <taxon>Eukaryota</taxon>
        <taxon>Fungi</taxon>
        <taxon>Dikarya</taxon>
        <taxon>Basidiomycota</taxon>
        <taxon>Agaricomycotina</taxon>
        <taxon>Agaricomycetes</taxon>
        <taxon>Agaricomycetidae</taxon>
        <taxon>Atheliales</taxon>
        <taxon>Atheliaceae</taxon>
        <taxon>Piloderma</taxon>
    </lineage>
</organism>
<protein>
    <submittedName>
        <fullName evidence="2">Uncharacterized protein</fullName>
    </submittedName>
</protein>
<proteinExistence type="predicted"/>
<dbReference type="Proteomes" id="UP000054166">
    <property type="component" value="Unassembled WGS sequence"/>
</dbReference>
<feature type="compositionally biased region" description="Acidic residues" evidence="1">
    <location>
        <begin position="61"/>
        <end position="73"/>
    </location>
</feature>
<evidence type="ECO:0000313" key="3">
    <source>
        <dbReference type="Proteomes" id="UP000054166"/>
    </source>
</evidence>
<feature type="compositionally biased region" description="Basic residues" evidence="1">
    <location>
        <begin position="31"/>
        <end position="42"/>
    </location>
</feature>
<dbReference type="InParanoid" id="A0A0C3FEM0"/>
<sequence length="222" mass="24189">MGHGQRSKDPERMRALALAAAGSSDDDERPRPKRKSSRKRKPTIIDSGNSFDPLEVKISSDADDDDFVAEESGTESSKAETDGSDIQELTNAEIAESLPAKTVPRRSNAAHQTRTKTLSVKQKKRKDRSDSLGSPTARTTPSGSKKSRVTVEEVEDEEDIGPSQSTLTPPVASSSSTTQIPKASTRTNPIYLFYELVALNANKLPGELGDKHYKCYHDAEQS</sequence>
<dbReference type="STRING" id="765440.A0A0C3FEM0"/>
<feature type="compositionally biased region" description="Polar residues" evidence="1">
    <location>
        <begin position="109"/>
        <end position="120"/>
    </location>
</feature>
<name>A0A0C3FEM0_PILCF</name>
<dbReference type="HOGENOM" id="CLU_1245794_0_0_1"/>
<dbReference type="EMBL" id="KN833017">
    <property type="protein sequence ID" value="KIM78311.1"/>
    <property type="molecule type" value="Genomic_DNA"/>
</dbReference>
<dbReference type="AlphaFoldDB" id="A0A0C3FEM0"/>
<feature type="compositionally biased region" description="Basic and acidic residues" evidence="1">
    <location>
        <begin position="1"/>
        <end position="14"/>
    </location>
</feature>
<gene>
    <name evidence="2" type="ORF">PILCRDRAFT_11298</name>
</gene>
<reference evidence="2 3" key="1">
    <citation type="submission" date="2014-04" db="EMBL/GenBank/DDBJ databases">
        <authorList>
            <consortium name="DOE Joint Genome Institute"/>
            <person name="Kuo A."/>
            <person name="Tarkka M."/>
            <person name="Buscot F."/>
            <person name="Kohler A."/>
            <person name="Nagy L.G."/>
            <person name="Floudas D."/>
            <person name="Copeland A."/>
            <person name="Barry K.W."/>
            <person name="Cichocki N."/>
            <person name="Veneault-Fourrey C."/>
            <person name="LaButti K."/>
            <person name="Lindquist E.A."/>
            <person name="Lipzen A."/>
            <person name="Lundell T."/>
            <person name="Morin E."/>
            <person name="Murat C."/>
            <person name="Sun H."/>
            <person name="Tunlid A."/>
            <person name="Henrissat B."/>
            <person name="Grigoriev I.V."/>
            <person name="Hibbett D.S."/>
            <person name="Martin F."/>
            <person name="Nordberg H.P."/>
            <person name="Cantor M.N."/>
            <person name="Hua S.X."/>
        </authorList>
    </citation>
    <scope>NUCLEOTIDE SEQUENCE [LARGE SCALE GENOMIC DNA]</scope>
    <source>
        <strain evidence="2 3">F 1598</strain>
    </source>
</reference>
<feature type="region of interest" description="Disordered" evidence="1">
    <location>
        <begin position="1"/>
        <end position="184"/>
    </location>
</feature>